<keyword evidence="6" id="KW-1185">Reference proteome</keyword>
<feature type="domain" description="SH3" evidence="4">
    <location>
        <begin position="464"/>
        <end position="523"/>
    </location>
</feature>
<reference evidence="5" key="1">
    <citation type="submission" date="2025-05" db="UniProtKB">
        <authorList>
            <consortium name="Ensembl"/>
        </authorList>
    </citation>
    <scope>IDENTIFICATION</scope>
</reference>
<dbReference type="InterPro" id="IPR050670">
    <property type="entry name" value="STAM"/>
</dbReference>
<dbReference type="SUPFAM" id="SSF50044">
    <property type="entry name" value="SH3-domain"/>
    <property type="match status" value="2"/>
</dbReference>
<evidence type="ECO:0000256" key="1">
    <source>
        <dbReference type="ARBA" id="ARBA00022443"/>
    </source>
</evidence>
<feature type="domain" description="SH3" evidence="4">
    <location>
        <begin position="551"/>
        <end position="610"/>
    </location>
</feature>
<feature type="region of interest" description="Disordered" evidence="3">
    <location>
        <begin position="78"/>
        <end position="116"/>
    </location>
</feature>
<dbReference type="Ensembl" id="ENSEBUT00000001270.1">
    <property type="protein sequence ID" value="ENSEBUP00000000958.1"/>
    <property type="gene ID" value="ENSEBUG00000000917.1"/>
</dbReference>
<feature type="region of interest" description="Disordered" evidence="3">
    <location>
        <begin position="314"/>
        <end position="339"/>
    </location>
</feature>
<proteinExistence type="predicted"/>
<feature type="region of interest" description="Disordered" evidence="3">
    <location>
        <begin position="171"/>
        <end position="191"/>
    </location>
</feature>
<dbReference type="AlphaFoldDB" id="A0A8C4N4X2"/>
<dbReference type="Proteomes" id="UP000694388">
    <property type="component" value="Unplaced"/>
</dbReference>
<organism evidence="5 6">
    <name type="scientific">Eptatretus burgeri</name>
    <name type="common">Inshore hagfish</name>
    <dbReference type="NCBI Taxonomy" id="7764"/>
    <lineage>
        <taxon>Eukaryota</taxon>
        <taxon>Metazoa</taxon>
        <taxon>Chordata</taxon>
        <taxon>Craniata</taxon>
        <taxon>Vertebrata</taxon>
        <taxon>Cyclostomata</taxon>
        <taxon>Myxini</taxon>
        <taxon>Myxiniformes</taxon>
        <taxon>Myxinidae</taxon>
        <taxon>Eptatretinae</taxon>
        <taxon>Eptatretus</taxon>
    </lineage>
</organism>
<name>A0A8C4N4X2_EPTBU</name>
<protein>
    <recommendedName>
        <fullName evidence="4">SH3 domain-containing protein</fullName>
    </recommendedName>
</protein>
<dbReference type="Pfam" id="PF00018">
    <property type="entry name" value="SH3_1"/>
    <property type="match status" value="2"/>
</dbReference>
<dbReference type="Ensembl" id="ENSEBUT00000001287.1">
    <property type="protein sequence ID" value="ENSEBUP00000000974.1"/>
    <property type="gene ID" value="ENSEBUG00000000917.1"/>
</dbReference>
<dbReference type="Ensembl" id="ENSEBUT00000001221.1">
    <property type="protein sequence ID" value="ENSEBUP00000000909.1"/>
    <property type="gene ID" value="ENSEBUG00000000917.1"/>
</dbReference>
<feature type="region of interest" description="Disordered" evidence="3">
    <location>
        <begin position="1"/>
        <end position="27"/>
    </location>
</feature>
<dbReference type="PROSITE" id="PS50002">
    <property type="entry name" value="SH3"/>
    <property type="match status" value="2"/>
</dbReference>
<dbReference type="PRINTS" id="PR00499">
    <property type="entry name" value="P67PHOX"/>
</dbReference>
<dbReference type="SMART" id="SM00326">
    <property type="entry name" value="SH3"/>
    <property type="match status" value="2"/>
</dbReference>
<feature type="compositionally biased region" description="Pro residues" evidence="3">
    <location>
        <begin position="391"/>
        <end position="404"/>
    </location>
</feature>
<dbReference type="Gene3D" id="2.30.30.40">
    <property type="entry name" value="SH3 Domains"/>
    <property type="match status" value="2"/>
</dbReference>
<evidence type="ECO:0000256" key="2">
    <source>
        <dbReference type="PROSITE-ProRule" id="PRU00192"/>
    </source>
</evidence>
<dbReference type="InterPro" id="IPR036028">
    <property type="entry name" value="SH3-like_dom_sf"/>
</dbReference>
<dbReference type="PRINTS" id="PR00452">
    <property type="entry name" value="SH3DOMAIN"/>
</dbReference>
<feature type="compositionally biased region" description="Polar residues" evidence="3">
    <location>
        <begin position="171"/>
        <end position="189"/>
    </location>
</feature>
<feature type="region of interest" description="Disordered" evidence="3">
    <location>
        <begin position="275"/>
        <end position="296"/>
    </location>
</feature>
<feature type="compositionally biased region" description="Polar residues" evidence="3">
    <location>
        <begin position="366"/>
        <end position="384"/>
    </location>
</feature>
<feature type="compositionally biased region" description="Polar residues" evidence="3">
    <location>
        <begin position="91"/>
        <end position="100"/>
    </location>
</feature>
<evidence type="ECO:0000259" key="4">
    <source>
        <dbReference type="PROSITE" id="PS50002"/>
    </source>
</evidence>
<accession>A0A8C4N4X2</accession>
<dbReference type="InterPro" id="IPR001452">
    <property type="entry name" value="SH3_domain"/>
</dbReference>
<sequence>MADGGAGRTRRDHDNELPRPLGRGPLSALKAAIKRNITVREPSNVCPGHCSRGSIDGIYNSWNEDEHPPSYEEVVRQSNQGSIDTERRSCSFRSASTQTEPEVMRGPARPPPPVQPKANALEDWLIDLSEPVMQPSNTTLLKNEGPEIATASFNCTVTPQSVEEMRPSSQLAATSQLVPTSKPQLNTAGSLVPKPIIRPRSIPVVRPCLVPTARPRPVPTSRPALTPILGIYSDFTVATKQEPIVSPQPVPAPRRLKVQENIPVDDTVDTANHRTEQDRREQLTIPTRPPVAPKPALRTRLGCSKIEEPELFEEELPVKPVRDQGQPQTFPCLDGGESTKTELRRLGNLKTRSSHNHDGDALARQFSHQQEPTEEGLTNQTGSFQAKRPPPRPPPPRSLNPLPPTEEVMPQWEDLQEESRERNRFDLPPLPQQGHPLYEKYKDQLYPATPDVLHDKSDVGHGTVDGIWCVVRFAFDSEAENELSLQEGDKLRLLERTSAEWGRGELDGRQGIFPLAFVEEIESGSSQNAALTAAVSHILDDGQASLAETRIPGDVVYALYNFTGEFDNELSFQTGDEITVLEAVNDAWFRGSLGEKTGIFPQNFVCLKKN</sequence>
<dbReference type="PANTHER" id="PTHR45929">
    <property type="entry name" value="JAK PATHWAY SIGNAL TRANSDUCTION ADAPTOR MOLECULE"/>
    <property type="match status" value="1"/>
</dbReference>
<keyword evidence="1 2" id="KW-0728">SH3 domain</keyword>
<evidence type="ECO:0000256" key="3">
    <source>
        <dbReference type="SAM" id="MobiDB-lite"/>
    </source>
</evidence>
<feature type="region of interest" description="Disordered" evidence="3">
    <location>
        <begin position="366"/>
        <end position="434"/>
    </location>
</feature>
<evidence type="ECO:0000313" key="5">
    <source>
        <dbReference type="Ensembl" id="ENSEBUP00000000934.1"/>
    </source>
</evidence>
<evidence type="ECO:0000313" key="6">
    <source>
        <dbReference type="Proteomes" id="UP000694388"/>
    </source>
</evidence>
<dbReference type="Ensembl" id="ENSEBUT00000001246.1">
    <property type="protein sequence ID" value="ENSEBUP00000000934.1"/>
    <property type="gene ID" value="ENSEBUG00000000917.1"/>
</dbReference>
<dbReference type="PANTHER" id="PTHR45929:SF3">
    <property type="entry name" value="JAK PATHWAY SIGNAL TRANSDUCTION ADAPTOR MOLECULE"/>
    <property type="match status" value="1"/>
</dbReference>